<evidence type="ECO:0008006" key="3">
    <source>
        <dbReference type="Google" id="ProtNLM"/>
    </source>
</evidence>
<accession>A0ABT1G2H6</accession>
<protein>
    <recommendedName>
        <fullName evidence="3">Helix-turn-helix domain-containing protein</fullName>
    </recommendedName>
</protein>
<evidence type="ECO:0000313" key="1">
    <source>
        <dbReference type="EMBL" id="MCP1387253.1"/>
    </source>
</evidence>
<sequence length="145" mass="15200">MHVRQAALARVEAGEGVYAVARDVGVGPDRVYAWMKAAGVVPPQTKSARAKDLVLGDAVQLWQAGMSIDQAAAAVGLTEAQLRYRLQKAGLVSVKPGKSPTPMHVRQAALARVEAGEGVYAVARDVGVGPDRVYAWMKAAGVTPP</sequence>
<dbReference type="EMBL" id="JAMFTQ010000002">
    <property type="protein sequence ID" value="MCP1387253.1"/>
    <property type="molecule type" value="Genomic_DNA"/>
</dbReference>
<reference evidence="1" key="1">
    <citation type="submission" date="2022-05" db="EMBL/GenBank/DDBJ databases">
        <title>Corynebacterium sp. TA-R-1 sp. nov., isolated from human feces.</title>
        <authorList>
            <person name="Shamsuzzaman M."/>
            <person name="Dahal R.H."/>
        </authorList>
    </citation>
    <scope>NUCLEOTIDE SEQUENCE</scope>
    <source>
        <strain evidence="1">TA-R-1</strain>
    </source>
</reference>
<proteinExistence type="predicted"/>
<feature type="non-terminal residue" evidence="1">
    <location>
        <position position="145"/>
    </location>
</feature>
<dbReference type="Gene3D" id="1.10.10.10">
    <property type="entry name" value="Winged helix-like DNA-binding domain superfamily/Winged helix DNA-binding domain"/>
    <property type="match status" value="2"/>
</dbReference>
<dbReference type="InterPro" id="IPR036388">
    <property type="entry name" value="WH-like_DNA-bd_sf"/>
</dbReference>
<name>A0ABT1G2H6_9CORY</name>
<dbReference type="Proteomes" id="UP001204000">
    <property type="component" value="Unassembled WGS sequence"/>
</dbReference>
<evidence type="ECO:0000313" key="2">
    <source>
        <dbReference type="Proteomes" id="UP001204000"/>
    </source>
</evidence>
<gene>
    <name evidence="1" type="ORF">M5J20_03500</name>
</gene>
<comment type="caution">
    <text evidence="1">The sequence shown here is derived from an EMBL/GenBank/DDBJ whole genome shotgun (WGS) entry which is preliminary data.</text>
</comment>
<keyword evidence="2" id="KW-1185">Reference proteome</keyword>
<organism evidence="1 2">
    <name type="scientific">Corynebacterium stercoris</name>
    <dbReference type="NCBI Taxonomy" id="2943490"/>
    <lineage>
        <taxon>Bacteria</taxon>
        <taxon>Bacillati</taxon>
        <taxon>Actinomycetota</taxon>
        <taxon>Actinomycetes</taxon>
        <taxon>Mycobacteriales</taxon>
        <taxon>Corynebacteriaceae</taxon>
        <taxon>Corynebacterium</taxon>
    </lineage>
</organism>
<dbReference type="RefSeq" id="WP_253576329.1">
    <property type="nucleotide sequence ID" value="NZ_JAMFTQ010000002.1"/>
</dbReference>